<feature type="domain" description="CRISPR-associated protein Cas6 C-terminal" evidence="1">
    <location>
        <begin position="194"/>
        <end position="315"/>
    </location>
</feature>
<protein>
    <submittedName>
        <fullName evidence="2">CRISPR system precrRNA processing endoribonuclease RAMP protein Cas6</fullName>
    </submittedName>
</protein>
<accession>A0A7V6A3D8</accession>
<dbReference type="EMBL" id="DTGR01000116">
    <property type="protein sequence ID" value="HHS29457.1"/>
    <property type="molecule type" value="Genomic_DNA"/>
</dbReference>
<dbReference type="Gene3D" id="3.30.70.1900">
    <property type="match status" value="1"/>
</dbReference>
<reference evidence="2" key="1">
    <citation type="journal article" date="2020" name="mSystems">
        <title>Genome- and Community-Level Interaction Insights into Carbon Utilization and Element Cycling Functions of Hydrothermarchaeota in Hydrothermal Sediment.</title>
        <authorList>
            <person name="Zhou Z."/>
            <person name="Liu Y."/>
            <person name="Xu W."/>
            <person name="Pan J."/>
            <person name="Luo Z.H."/>
            <person name="Li M."/>
        </authorList>
    </citation>
    <scope>NUCLEOTIDE SEQUENCE [LARGE SCALE GENOMIC DNA]</scope>
    <source>
        <strain evidence="2">SpSt-767</strain>
    </source>
</reference>
<proteinExistence type="predicted"/>
<comment type="caution">
    <text evidence="2">The sequence shown here is derived from an EMBL/GenBank/DDBJ whole genome shotgun (WGS) entry which is preliminary data.</text>
</comment>
<name>A0A7V6A3D8_9BACT</name>
<evidence type="ECO:0000259" key="1">
    <source>
        <dbReference type="Pfam" id="PF10040"/>
    </source>
</evidence>
<organism evidence="2">
    <name type="scientific">Desulfobacca acetoxidans</name>
    <dbReference type="NCBI Taxonomy" id="60893"/>
    <lineage>
        <taxon>Bacteria</taxon>
        <taxon>Pseudomonadati</taxon>
        <taxon>Thermodesulfobacteriota</taxon>
        <taxon>Desulfobaccia</taxon>
        <taxon>Desulfobaccales</taxon>
        <taxon>Desulfobaccaceae</taxon>
        <taxon>Desulfobacca</taxon>
    </lineage>
</organism>
<gene>
    <name evidence="2" type="ORF">ENV52_07135</name>
</gene>
<sequence>MVTSIPTVKPFLTFARFRFHLGVKTLMVLPPYKGAVFRGVFGAALRRLVCMARDSDCQTCLFRRKCLYIIFFDPPPPADYADAGKFRQAPRPYILNPPLTTRQTFHPGDALDFELVLIGPAVEALPYFIQLFRDQGKHGLGRERGRFTLLEVTQVRDGKTHLVYEGPIRTLHAAEPEFGPEVRPGVRQVSTVSLEFLTPLRLKEKGDLVTHLTFPLLWERLRQRLTLLAAFYGDRDQKPDLSHLSAPAEAVSFKESRLSWYDWQRYSCRQRDLMKLGGLKGSITFSGELTPFLPYLRLGELVNLGQGTTFGLGRYRLTETAGAVGPDRISGGHREHNSKPF</sequence>
<dbReference type="Pfam" id="PF10040">
    <property type="entry name" value="CRISPR_Cas6"/>
    <property type="match status" value="1"/>
</dbReference>
<dbReference type="InterPro" id="IPR019267">
    <property type="entry name" value="CRISPR-assoc_Cas6_C"/>
</dbReference>
<dbReference type="AlphaFoldDB" id="A0A7V6A3D8"/>
<evidence type="ECO:0000313" key="2">
    <source>
        <dbReference type="EMBL" id="HHS29457.1"/>
    </source>
</evidence>